<keyword evidence="4" id="KW-1185">Reference proteome</keyword>
<feature type="transmembrane region" description="Helical" evidence="1">
    <location>
        <begin position="100"/>
        <end position="124"/>
    </location>
</feature>
<evidence type="ECO:0000259" key="2">
    <source>
        <dbReference type="PROSITE" id="PS50109"/>
    </source>
</evidence>
<dbReference type="InterPro" id="IPR050640">
    <property type="entry name" value="Bact_2-comp_sensor_kinase"/>
</dbReference>
<proteinExistence type="predicted"/>
<feature type="domain" description="Histidine kinase" evidence="2">
    <location>
        <begin position="278"/>
        <end position="372"/>
    </location>
</feature>
<keyword evidence="1" id="KW-0472">Membrane</keyword>
<keyword evidence="1" id="KW-1133">Transmembrane helix</keyword>
<reference evidence="3" key="1">
    <citation type="submission" date="2022-08" db="EMBL/GenBank/DDBJ databases">
        <title>Draft genome sequencing of Roseisolibacter agri AW1220.</title>
        <authorList>
            <person name="Tobiishi Y."/>
            <person name="Tonouchi A."/>
        </authorList>
    </citation>
    <scope>NUCLEOTIDE SEQUENCE</scope>
    <source>
        <strain evidence="3">AW1220</strain>
    </source>
</reference>
<dbReference type="AlphaFoldDB" id="A0AA37QF48"/>
<dbReference type="SUPFAM" id="SSF55874">
    <property type="entry name" value="ATPase domain of HSP90 chaperone/DNA topoisomerase II/histidine kinase"/>
    <property type="match status" value="1"/>
</dbReference>
<dbReference type="GO" id="GO:0000155">
    <property type="term" value="F:phosphorelay sensor kinase activity"/>
    <property type="evidence" value="ECO:0007669"/>
    <property type="project" value="InterPro"/>
</dbReference>
<dbReference type="GO" id="GO:0016020">
    <property type="term" value="C:membrane"/>
    <property type="evidence" value="ECO:0007669"/>
    <property type="project" value="InterPro"/>
</dbReference>
<dbReference type="InterPro" id="IPR005467">
    <property type="entry name" value="His_kinase_dom"/>
</dbReference>
<dbReference type="RefSeq" id="WP_284349038.1">
    <property type="nucleotide sequence ID" value="NZ_BRXS01000002.1"/>
</dbReference>
<sequence length="386" mass="41746">MHAPPTPSSETPPRSQLRGPWLWAGVGIGLALLLLLRLAYQIFQDLAERNSGEIPERVFEELTGIGVAIPLIVLAVRLAQRVPIVQRRWWRPLLVHGTAFVVISTLHTTGMMLVRGALAPAFGFDGYAPRFTFARYAYEGANDVLPVAVLLAFLALADHLLAGRARERRAAALERSLLEAELRALRLQLQPHFLFNALNTISSTMYDDPAAADALLGRLSELLRTSLRTTHAHEVPLRDELALLEQYLGLMHARFGDRLTVHVDASPAASACLVPSMLLQPLVENAVRHGGVATTGRGVVRIDVTRIDDQLELRVHDDGPGLAPGRDALASGTGLAATARRLQLLYGAAHTLRAGDARDGGFEVVVRIPAREAPAVVAPMEAVAVA</sequence>
<feature type="transmembrane region" description="Helical" evidence="1">
    <location>
        <begin position="62"/>
        <end position="79"/>
    </location>
</feature>
<dbReference type="PANTHER" id="PTHR34220:SF7">
    <property type="entry name" value="SENSOR HISTIDINE KINASE YPDA"/>
    <property type="match status" value="1"/>
</dbReference>
<feature type="transmembrane region" description="Helical" evidence="1">
    <location>
        <begin position="21"/>
        <end position="42"/>
    </location>
</feature>
<dbReference type="Pfam" id="PF06580">
    <property type="entry name" value="His_kinase"/>
    <property type="match status" value="1"/>
</dbReference>
<protein>
    <recommendedName>
        <fullName evidence="2">Histidine kinase domain-containing protein</fullName>
    </recommendedName>
</protein>
<organism evidence="3 4">
    <name type="scientific">Roseisolibacter agri</name>
    <dbReference type="NCBI Taxonomy" id="2014610"/>
    <lineage>
        <taxon>Bacteria</taxon>
        <taxon>Pseudomonadati</taxon>
        <taxon>Gemmatimonadota</taxon>
        <taxon>Gemmatimonadia</taxon>
        <taxon>Gemmatimonadales</taxon>
        <taxon>Gemmatimonadaceae</taxon>
        <taxon>Roseisolibacter</taxon>
    </lineage>
</organism>
<dbReference type="PANTHER" id="PTHR34220">
    <property type="entry name" value="SENSOR HISTIDINE KINASE YPDA"/>
    <property type="match status" value="1"/>
</dbReference>
<feature type="transmembrane region" description="Helical" evidence="1">
    <location>
        <begin position="144"/>
        <end position="162"/>
    </location>
</feature>
<gene>
    <name evidence="3" type="ORF">rosag_11060</name>
</gene>
<dbReference type="Gene3D" id="3.30.565.10">
    <property type="entry name" value="Histidine kinase-like ATPase, C-terminal domain"/>
    <property type="match status" value="1"/>
</dbReference>
<dbReference type="EMBL" id="BRXS01000002">
    <property type="protein sequence ID" value="GLC24593.1"/>
    <property type="molecule type" value="Genomic_DNA"/>
</dbReference>
<dbReference type="PROSITE" id="PS50109">
    <property type="entry name" value="HIS_KIN"/>
    <property type="match status" value="1"/>
</dbReference>
<accession>A0AA37QF48</accession>
<dbReference type="Pfam" id="PF02518">
    <property type="entry name" value="HATPase_c"/>
    <property type="match status" value="1"/>
</dbReference>
<comment type="caution">
    <text evidence="3">The sequence shown here is derived from an EMBL/GenBank/DDBJ whole genome shotgun (WGS) entry which is preliminary data.</text>
</comment>
<evidence type="ECO:0000313" key="4">
    <source>
        <dbReference type="Proteomes" id="UP001161325"/>
    </source>
</evidence>
<evidence type="ECO:0000313" key="3">
    <source>
        <dbReference type="EMBL" id="GLC24593.1"/>
    </source>
</evidence>
<dbReference type="Proteomes" id="UP001161325">
    <property type="component" value="Unassembled WGS sequence"/>
</dbReference>
<name>A0AA37QF48_9BACT</name>
<dbReference type="InterPro" id="IPR010559">
    <property type="entry name" value="Sig_transdc_His_kin_internal"/>
</dbReference>
<dbReference type="InterPro" id="IPR003594">
    <property type="entry name" value="HATPase_dom"/>
</dbReference>
<dbReference type="InterPro" id="IPR036890">
    <property type="entry name" value="HATPase_C_sf"/>
</dbReference>
<evidence type="ECO:0000256" key="1">
    <source>
        <dbReference type="SAM" id="Phobius"/>
    </source>
</evidence>
<keyword evidence="1" id="KW-0812">Transmembrane</keyword>